<organism evidence="18">
    <name type="scientific">Arabidopsis lyrata subsp. lyrata</name>
    <name type="common">Lyre-leaved rock-cress</name>
    <dbReference type="NCBI Taxonomy" id="81972"/>
    <lineage>
        <taxon>Eukaryota</taxon>
        <taxon>Viridiplantae</taxon>
        <taxon>Streptophyta</taxon>
        <taxon>Embryophyta</taxon>
        <taxon>Tracheophyta</taxon>
        <taxon>Spermatophyta</taxon>
        <taxon>Magnoliopsida</taxon>
        <taxon>eudicotyledons</taxon>
        <taxon>Gunneridae</taxon>
        <taxon>Pentapetalae</taxon>
        <taxon>rosids</taxon>
        <taxon>malvids</taxon>
        <taxon>Brassicales</taxon>
        <taxon>Brassicaceae</taxon>
        <taxon>Camelineae</taxon>
        <taxon>Arabidopsis</taxon>
    </lineage>
</organism>
<dbReference type="InterPro" id="IPR012340">
    <property type="entry name" value="NA-bd_OB-fold"/>
</dbReference>
<keyword evidence="11" id="KW-0238">DNA-binding</keyword>
<dbReference type="Gramene" id="Al_scaffold_0001_1499">
    <property type="protein sequence ID" value="Al_scaffold_0001_1499"/>
    <property type="gene ID" value="Al_scaffold_0001_1499"/>
</dbReference>
<dbReference type="Proteomes" id="UP000008694">
    <property type="component" value="Unassembled WGS sequence"/>
</dbReference>
<reference evidence="18" key="1">
    <citation type="journal article" date="2011" name="Nat. Genet.">
        <title>The Arabidopsis lyrata genome sequence and the basis of rapid genome size change.</title>
        <authorList>
            <person name="Hu T.T."/>
            <person name="Pattyn P."/>
            <person name="Bakker E.G."/>
            <person name="Cao J."/>
            <person name="Cheng J.-F."/>
            <person name="Clark R.M."/>
            <person name="Fahlgren N."/>
            <person name="Fawcett J.A."/>
            <person name="Grimwood J."/>
            <person name="Gundlach H."/>
            <person name="Haberer G."/>
            <person name="Hollister J.D."/>
            <person name="Ossowski S."/>
            <person name="Ottilar R.P."/>
            <person name="Salamov A.A."/>
            <person name="Schneeberger K."/>
            <person name="Spannagl M."/>
            <person name="Wang X."/>
            <person name="Yang L."/>
            <person name="Nasrallah M.E."/>
            <person name="Bergelson J."/>
            <person name="Carrington J.C."/>
            <person name="Gaut B.S."/>
            <person name="Schmutz J."/>
            <person name="Mayer K.F.X."/>
            <person name="Van de Peer Y."/>
            <person name="Grigoriev I.V."/>
            <person name="Nordborg M."/>
            <person name="Weigel D."/>
            <person name="Guo Y.-L."/>
        </authorList>
    </citation>
    <scope>NUCLEOTIDE SEQUENCE [LARGE SCALE GENOMIC DNA]</scope>
    <source>
        <strain evidence="18">cv. MN47</strain>
    </source>
</reference>
<keyword evidence="4" id="KW-0808">Transferase</keyword>
<dbReference type="InterPro" id="IPR022170">
    <property type="entry name" value="MUL1-like"/>
</dbReference>
<dbReference type="SUPFAM" id="SSF50249">
    <property type="entry name" value="Nucleic acid-binding proteins"/>
    <property type="match status" value="2"/>
</dbReference>
<dbReference type="InterPro" id="IPR044231">
    <property type="entry name" value="SP1/SPL1"/>
</dbReference>
<protein>
    <recommendedName>
        <fullName evidence="3">RING-type E3 ubiquitin transferase</fullName>
        <ecNumber evidence="3">2.3.2.27</ecNumber>
    </recommendedName>
</protein>
<sequence length="586" mass="66107">MFEQNVSTFVFLDEIDPAAQRYKIKVQIVKLWRGFQKETGSAIEMVLIDEKGTRMHATVEDKLMNKFKSDLKEDQSILVDTFQLVNNGFEYKTSPHSFKISFFRTTSVTICDDFPNDVPEKYFVDFLKILAGVLDSKTLVDVIGHIVNIGPLEDIMIRGRSTTKLDVELRDTNDARLLCTFWGKYADQVSTYAAEHSADMIVCVVRFAQIKEFRGNRSISNSYNSTRILLDPQTKVAHEFRSNAAAVIYLGGYEIKRKAEYLKSATRVKDLRGLSELLENKTKPLVVAISGRVGSSRPLKCEHSGIWGVFMEEKAKLVFGTRSLHGGLMRHSAEFLLKHKEVPWFLEDSTGRINVVGARFAEGFYDNLKEFVFVEPASELIKKFVKPEGFVKILEHNCFERVHELGKPLTIVGEAVKYSNGALVIKRPTDGSFMFFDGYSSVDKMISLLESQSQALVYFSIALTAVGTLVYASYVMPLIKKSWFLDKSDTTAGQRAETETKHNSMGKAQSNYAFGLCFTSTFSDAANFNYKQTGFMMIVKSTFSALNNLGLRQRTDISSIKVIFSSESICLQIQKERVPAASPYHL</sequence>
<feature type="domain" description="E3 Ubiquitin ligase MUL1-like" evidence="15">
    <location>
        <begin position="338"/>
        <end position="470"/>
    </location>
</feature>
<dbReference type="STRING" id="81972.D7KBL1"/>
<dbReference type="CDD" id="cd04480">
    <property type="entry name" value="RPA1_DBD_A_like"/>
    <property type="match status" value="1"/>
</dbReference>
<keyword evidence="18" id="KW-1185">Reference proteome</keyword>
<comment type="subcellular location">
    <subcellularLocation>
        <location evidence="2">Membrane</location>
        <topology evidence="2">Multi-pass membrane protein</topology>
    </subcellularLocation>
</comment>
<dbReference type="CDD" id="cd04481">
    <property type="entry name" value="RPA1_DBD_B_like"/>
    <property type="match status" value="1"/>
</dbReference>
<evidence type="ECO:0000256" key="9">
    <source>
        <dbReference type="ARBA" id="ARBA00022833"/>
    </source>
</evidence>
<evidence type="ECO:0000256" key="3">
    <source>
        <dbReference type="ARBA" id="ARBA00012483"/>
    </source>
</evidence>
<dbReference type="GO" id="GO:0008270">
    <property type="term" value="F:zinc ion binding"/>
    <property type="evidence" value="ECO:0007669"/>
    <property type="project" value="UniProtKB-KW"/>
</dbReference>
<comment type="catalytic activity">
    <reaction evidence="1">
        <text>S-ubiquitinyl-[E2 ubiquitin-conjugating enzyme]-L-cysteine + [acceptor protein]-L-lysine = [E2 ubiquitin-conjugating enzyme]-L-cysteine + N(6)-ubiquitinyl-[acceptor protein]-L-lysine.</text>
        <dbReference type="EC" id="2.3.2.27"/>
    </reaction>
</comment>
<evidence type="ECO:0000313" key="17">
    <source>
        <dbReference type="EMBL" id="EFH69071.1"/>
    </source>
</evidence>
<evidence type="ECO:0000256" key="5">
    <source>
        <dbReference type="ARBA" id="ARBA00022692"/>
    </source>
</evidence>
<dbReference type="Pfam" id="PF12483">
    <property type="entry name" value="GIDE"/>
    <property type="match status" value="1"/>
</dbReference>
<evidence type="ECO:0000256" key="4">
    <source>
        <dbReference type="ARBA" id="ARBA00022679"/>
    </source>
</evidence>
<keyword evidence="8" id="KW-0833">Ubl conjugation pathway</keyword>
<feature type="domain" description="Replication protein A OB" evidence="16">
    <location>
        <begin position="135"/>
        <end position="225"/>
    </location>
</feature>
<dbReference type="GO" id="GO:0016567">
    <property type="term" value="P:protein ubiquitination"/>
    <property type="evidence" value="ECO:0007669"/>
    <property type="project" value="InterPro"/>
</dbReference>
<keyword evidence="7" id="KW-0863">Zinc-finger</keyword>
<dbReference type="Gene3D" id="2.40.50.140">
    <property type="entry name" value="Nucleic acid-binding proteins"/>
    <property type="match status" value="2"/>
</dbReference>
<dbReference type="InterPro" id="IPR003871">
    <property type="entry name" value="RFA1B/D_OB_1st"/>
</dbReference>
<dbReference type="EMBL" id="GL348713">
    <property type="protein sequence ID" value="EFH69071.1"/>
    <property type="molecule type" value="Genomic_DNA"/>
</dbReference>
<dbReference type="GO" id="GO:0003677">
    <property type="term" value="F:DNA binding"/>
    <property type="evidence" value="ECO:0007669"/>
    <property type="project" value="UniProtKB-KW"/>
</dbReference>
<evidence type="ECO:0000259" key="14">
    <source>
        <dbReference type="Pfam" id="PF02721"/>
    </source>
</evidence>
<evidence type="ECO:0000313" key="18">
    <source>
        <dbReference type="Proteomes" id="UP000008694"/>
    </source>
</evidence>
<evidence type="ECO:0000256" key="8">
    <source>
        <dbReference type="ARBA" id="ARBA00022786"/>
    </source>
</evidence>
<evidence type="ECO:0000256" key="13">
    <source>
        <dbReference type="SAM" id="Phobius"/>
    </source>
</evidence>
<dbReference type="AlphaFoldDB" id="D7KBL1"/>
<keyword evidence="9" id="KW-0862">Zinc</keyword>
<dbReference type="Pfam" id="PF16900">
    <property type="entry name" value="REPA_OB_2"/>
    <property type="match status" value="1"/>
</dbReference>
<gene>
    <name evidence="17" type="ORF">ARALYDRAFT_679176</name>
</gene>
<keyword evidence="5 13" id="KW-0812">Transmembrane</keyword>
<name>D7KBL1_ARALL</name>
<dbReference type="GO" id="GO:0016020">
    <property type="term" value="C:membrane"/>
    <property type="evidence" value="ECO:0007669"/>
    <property type="project" value="UniProtKB-SubCell"/>
</dbReference>
<proteinExistence type="predicted"/>
<keyword evidence="6" id="KW-0479">Metal-binding</keyword>
<dbReference type="Pfam" id="PF02721">
    <property type="entry name" value="DUF223"/>
    <property type="match status" value="1"/>
</dbReference>
<evidence type="ECO:0000256" key="10">
    <source>
        <dbReference type="ARBA" id="ARBA00022989"/>
    </source>
</evidence>
<evidence type="ECO:0000259" key="16">
    <source>
        <dbReference type="Pfam" id="PF16900"/>
    </source>
</evidence>
<dbReference type="HOGENOM" id="CLU_465684_0_0_1"/>
<accession>D7KBL1</accession>
<keyword evidence="10 13" id="KW-1133">Transmembrane helix</keyword>
<evidence type="ECO:0000259" key="15">
    <source>
        <dbReference type="Pfam" id="PF12483"/>
    </source>
</evidence>
<evidence type="ECO:0000256" key="12">
    <source>
        <dbReference type="ARBA" id="ARBA00023136"/>
    </source>
</evidence>
<dbReference type="EC" id="2.3.2.27" evidence="3"/>
<evidence type="ECO:0000256" key="6">
    <source>
        <dbReference type="ARBA" id="ARBA00022723"/>
    </source>
</evidence>
<keyword evidence="12 13" id="KW-0472">Membrane</keyword>
<dbReference type="InterPro" id="IPR031657">
    <property type="entry name" value="REPA_OB_2"/>
</dbReference>
<feature type="domain" description="Replication protein A 70 kDa DNA-binding subunit B/D first OB fold" evidence="14">
    <location>
        <begin position="9"/>
        <end position="110"/>
    </location>
</feature>
<evidence type="ECO:0000256" key="2">
    <source>
        <dbReference type="ARBA" id="ARBA00004141"/>
    </source>
</evidence>
<dbReference type="PANTHER" id="PTHR47568">
    <property type="match status" value="1"/>
</dbReference>
<feature type="transmembrane region" description="Helical" evidence="13">
    <location>
        <begin position="455"/>
        <end position="479"/>
    </location>
</feature>
<dbReference type="eggNOG" id="KOG0851">
    <property type="taxonomic scope" value="Eukaryota"/>
</dbReference>
<dbReference type="PANTHER" id="PTHR47568:SF3">
    <property type="entry name" value="RING-TYPE E3 UBIQUITIN TRANSFERASE"/>
    <property type="match status" value="1"/>
</dbReference>
<evidence type="ECO:0000256" key="7">
    <source>
        <dbReference type="ARBA" id="ARBA00022771"/>
    </source>
</evidence>
<evidence type="ECO:0000256" key="1">
    <source>
        <dbReference type="ARBA" id="ARBA00000900"/>
    </source>
</evidence>
<dbReference type="GO" id="GO:0061630">
    <property type="term" value="F:ubiquitin protein ligase activity"/>
    <property type="evidence" value="ECO:0007669"/>
    <property type="project" value="UniProtKB-EC"/>
</dbReference>
<evidence type="ECO:0000256" key="11">
    <source>
        <dbReference type="ARBA" id="ARBA00023125"/>
    </source>
</evidence>